<dbReference type="AlphaFoldDB" id="A0A382SRD7"/>
<sequence>MHKGFVLLNCDLGAEEFIIDELNQIPQVTHAYVTFGAYDIIAEIDAESQEDFEKTISLKIRRLARIVSTMTLNVVNPE</sequence>
<reference evidence="2" key="1">
    <citation type="submission" date="2018-05" db="EMBL/GenBank/DDBJ databases">
        <authorList>
            <person name="Lanie J.A."/>
            <person name="Ng W.-L."/>
            <person name="Kazmierczak K.M."/>
            <person name="Andrzejewski T.M."/>
            <person name="Davidsen T.M."/>
            <person name="Wayne K.J."/>
            <person name="Tettelin H."/>
            <person name="Glass J.I."/>
            <person name="Rusch D."/>
            <person name="Podicherti R."/>
            <person name="Tsui H.-C.T."/>
            <person name="Winkler M.E."/>
        </authorList>
    </citation>
    <scope>NUCLEOTIDE SEQUENCE</scope>
</reference>
<gene>
    <name evidence="2" type="ORF">METZ01_LOCUS365338</name>
</gene>
<name>A0A382SRD7_9ZZZZ</name>
<dbReference type="EMBL" id="UINC01131029">
    <property type="protein sequence ID" value="SVD12484.1"/>
    <property type="molecule type" value="Genomic_DNA"/>
</dbReference>
<evidence type="ECO:0000313" key="2">
    <source>
        <dbReference type="EMBL" id="SVD12484.1"/>
    </source>
</evidence>
<organism evidence="2">
    <name type="scientific">marine metagenome</name>
    <dbReference type="NCBI Taxonomy" id="408172"/>
    <lineage>
        <taxon>unclassified sequences</taxon>
        <taxon>metagenomes</taxon>
        <taxon>ecological metagenomes</taxon>
    </lineage>
</organism>
<protein>
    <recommendedName>
        <fullName evidence="1">Transcription regulator AsnC/Lrp ligand binding domain-containing protein</fullName>
    </recommendedName>
</protein>
<proteinExistence type="predicted"/>
<evidence type="ECO:0000259" key="1">
    <source>
        <dbReference type="Pfam" id="PF01037"/>
    </source>
</evidence>
<dbReference type="InterPro" id="IPR019887">
    <property type="entry name" value="Tscrpt_reg_AsnC/Lrp_C"/>
</dbReference>
<dbReference type="SUPFAM" id="SSF54909">
    <property type="entry name" value="Dimeric alpha+beta barrel"/>
    <property type="match status" value="1"/>
</dbReference>
<feature type="domain" description="Transcription regulator AsnC/Lrp ligand binding" evidence="1">
    <location>
        <begin position="15"/>
        <end position="72"/>
    </location>
</feature>
<dbReference type="PANTHER" id="PTHR43413">
    <property type="entry name" value="TRANSCRIPTIONAL REGULATOR, ASNC FAMILY"/>
    <property type="match status" value="1"/>
</dbReference>
<dbReference type="InterPro" id="IPR011008">
    <property type="entry name" value="Dimeric_a/b-barrel"/>
</dbReference>
<dbReference type="Pfam" id="PF01037">
    <property type="entry name" value="AsnC_trans_reg"/>
    <property type="match status" value="1"/>
</dbReference>
<dbReference type="Gene3D" id="3.30.70.920">
    <property type="match status" value="1"/>
</dbReference>
<accession>A0A382SRD7</accession>
<dbReference type="InterPro" id="IPR050684">
    <property type="entry name" value="HTH-Siroheme_Decarb"/>
</dbReference>
<dbReference type="PANTHER" id="PTHR43413:SF6">
    <property type="entry name" value="REGULATORY PROTEIN ASNC"/>
    <property type="match status" value="1"/>
</dbReference>